<dbReference type="EMBL" id="LSFN01000036">
    <property type="protein sequence ID" value="OAB71770.1"/>
    <property type="molecule type" value="Genomic_DNA"/>
</dbReference>
<gene>
    <name evidence="1" type="ORF">PNBC_17305</name>
</gene>
<dbReference type="AlphaFoldDB" id="A0A167B5W7"/>
<evidence type="ECO:0000313" key="1">
    <source>
        <dbReference type="EMBL" id="OAB71770.1"/>
    </source>
</evidence>
<reference evidence="1 2" key="1">
    <citation type="submission" date="2016-02" db="EMBL/GenBank/DDBJ databases">
        <title>Paenibacillus sp. LPB0068, isolated from Crassostrea gigas.</title>
        <authorList>
            <person name="Shin S.-K."/>
            <person name="Yi H."/>
        </authorList>
    </citation>
    <scope>NUCLEOTIDE SEQUENCE [LARGE SCALE GENOMIC DNA]</scope>
    <source>
        <strain evidence="1 2">LPB0068</strain>
    </source>
</reference>
<sequence>MGHSTVYPTGATVYNPEKAWSGYTVYQAGDEGVVLIDMNGKEVHLWKGLLGFPAKVFPGGYVLGSTGRRDPKFGIQDNVDLVQVDWNGNIVWKFNSYEHIEDPGYEPLWYARQHHDYQREGNPVGYYAPGLEPKVTSGNTLILAHKNLFNSEISDKELLDDAILEVDWEGNIIWEWLPSEHFDELGFDEAAKNVLFRDPNTRSFGKLGGGVGDWLHINSASYVGPNKFYDAGDERFHPDNIIWDAREANIIAITDKKTGKIVWRIGPDYSLPELKHIDWIIGQHHAHIIPKGLPGEGNLLVFDNGGWGGYGLPNPSSPFGQKNALRDHSRILEINPVTLEIEWQYTAAEAGFSVPTDSYKFYSPYISAAQRLANGNTLITEGSNGRLFEVTPEHELVWEYISPYTDTRNTNMVYRSYRLPYEWVPQLEEPVEIAIEAIDVSSFRLPGAATKGSDSVVSVETTLPFAEGAACVATSGEGRHHKSQSK</sequence>
<dbReference type="Proteomes" id="UP000077134">
    <property type="component" value="Unassembled WGS sequence"/>
</dbReference>
<dbReference type="RefSeq" id="WP_068660335.1">
    <property type="nucleotide sequence ID" value="NZ_CP017770.1"/>
</dbReference>
<dbReference type="InterPro" id="IPR053143">
    <property type="entry name" value="Arylsulfate_ST"/>
</dbReference>
<dbReference type="PANTHER" id="PTHR35340:SF5">
    <property type="entry name" value="ASST-DOMAIN-CONTAINING PROTEIN"/>
    <property type="match status" value="1"/>
</dbReference>
<accession>A0A167B5W7</accession>
<proteinExistence type="predicted"/>
<evidence type="ECO:0000313" key="2">
    <source>
        <dbReference type="Proteomes" id="UP000077134"/>
    </source>
</evidence>
<name>A0A167B5W7_9BACL</name>
<dbReference type="STRING" id="1763538.LPB68_13585"/>
<protein>
    <submittedName>
        <fullName evidence="1">Thioredoxin</fullName>
    </submittedName>
</protein>
<comment type="caution">
    <text evidence="1">The sequence shown here is derived from an EMBL/GenBank/DDBJ whole genome shotgun (WGS) entry which is preliminary data.</text>
</comment>
<keyword evidence="2" id="KW-1185">Reference proteome</keyword>
<organism evidence="1 2">
    <name type="scientific">Paenibacillus crassostreae</name>
    <dbReference type="NCBI Taxonomy" id="1763538"/>
    <lineage>
        <taxon>Bacteria</taxon>
        <taxon>Bacillati</taxon>
        <taxon>Bacillota</taxon>
        <taxon>Bacilli</taxon>
        <taxon>Bacillales</taxon>
        <taxon>Paenibacillaceae</taxon>
        <taxon>Paenibacillus</taxon>
    </lineage>
</organism>
<dbReference type="OrthoDB" id="264813at2"/>
<dbReference type="Pfam" id="PF05935">
    <property type="entry name" value="Arylsulfotrans"/>
    <property type="match status" value="1"/>
</dbReference>
<dbReference type="GO" id="GO:0004062">
    <property type="term" value="F:aryl sulfotransferase activity"/>
    <property type="evidence" value="ECO:0007669"/>
    <property type="project" value="InterPro"/>
</dbReference>
<dbReference type="InterPro" id="IPR010262">
    <property type="entry name" value="Arylsulfotransferase_bact"/>
</dbReference>
<dbReference type="PANTHER" id="PTHR35340">
    <property type="entry name" value="PQQ ENZYME REPEAT PROTEIN-RELATED"/>
    <property type="match status" value="1"/>
</dbReference>
<dbReference type="KEGG" id="pcx:LPB68_13585"/>